<dbReference type="EMBL" id="JAQQXT010000005">
    <property type="protein sequence ID" value="MDC8771893.1"/>
    <property type="molecule type" value="Genomic_DNA"/>
</dbReference>
<evidence type="ECO:0000259" key="3">
    <source>
        <dbReference type="PROSITE" id="PS51352"/>
    </source>
</evidence>
<evidence type="ECO:0000256" key="1">
    <source>
        <dbReference type="SAM" id="Coils"/>
    </source>
</evidence>
<feature type="signal peptide" evidence="2">
    <location>
        <begin position="1"/>
        <end position="21"/>
    </location>
</feature>
<feature type="domain" description="Thioredoxin" evidence="3">
    <location>
        <begin position="29"/>
        <end position="173"/>
    </location>
</feature>
<dbReference type="PROSITE" id="PS51352">
    <property type="entry name" value="THIOREDOXIN_2"/>
    <property type="match status" value="1"/>
</dbReference>
<reference evidence="4 5" key="1">
    <citation type="submission" date="2022-10" db="EMBL/GenBank/DDBJ databases">
        <title>Paucibacter sp. hw1 Genome sequencing.</title>
        <authorList>
            <person name="Park S."/>
        </authorList>
    </citation>
    <scope>NUCLEOTIDE SEQUENCE [LARGE SCALE GENOMIC DNA]</scope>
    <source>
        <strain evidence="5">hw1</strain>
    </source>
</reference>
<dbReference type="Proteomes" id="UP001221189">
    <property type="component" value="Unassembled WGS sequence"/>
</dbReference>
<dbReference type="CDD" id="cd02947">
    <property type="entry name" value="TRX_family"/>
    <property type="match status" value="1"/>
</dbReference>
<keyword evidence="2" id="KW-0732">Signal</keyword>
<evidence type="ECO:0000313" key="5">
    <source>
        <dbReference type="Proteomes" id="UP001221189"/>
    </source>
</evidence>
<sequence>MKLLAAIISFASLSAVLPVHAQSQAASSASAPRALPATAVPSSVKQIYNEAADARAELNLALAKAQAQQKNVLVVFGANWCGDCVALDKKMSAGSLAEHVDKRLVLLKVNVGRFDRNTDLAAQMGVSLKKGIPAVAVLKRDGEVLSATNGGELADARNMGDVAVLTVLEGLHPKH</sequence>
<protein>
    <submittedName>
        <fullName evidence="4">Thioredoxin family protein</fullName>
    </submittedName>
</protein>
<keyword evidence="5" id="KW-1185">Reference proteome</keyword>
<name>A0ABT5KDD4_9BURK</name>
<accession>A0ABT5KDD4</accession>
<evidence type="ECO:0000313" key="4">
    <source>
        <dbReference type="EMBL" id="MDC8771893.1"/>
    </source>
</evidence>
<feature type="chain" id="PRO_5046155210" evidence="2">
    <location>
        <begin position="22"/>
        <end position="175"/>
    </location>
</feature>
<organism evidence="4 5">
    <name type="scientific">Roseateles albus</name>
    <dbReference type="NCBI Taxonomy" id="2987525"/>
    <lineage>
        <taxon>Bacteria</taxon>
        <taxon>Pseudomonadati</taxon>
        <taxon>Pseudomonadota</taxon>
        <taxon>Betaproteobacteria</taxon>
        <taxon>Burkholderiales</taxon>
        <taxon>Sphaerotilaceae</taxon>
        <taxon>Roseateles</taxon>
    </lineage>
</organism>
<dbReference type="RefSeq" id="WP_273600177.1">
    <property type="nucleotide sequence ID" value="NZ_JAQQXT010000005.1"/>
</dbReference>
<dbReference type="SUPFAM" id="SSF52833">
    <property type="entry name" value="Thioredoxin-like"/>
    <property type="match status" value="1"/>
</dbReference>
<comment type="caution">
    <text evidence="4">The sequence shown here is derived from an EMBL/GenBank/DDBJ whole genome shotgun (WGS) entry which is preliminary data.</text>
</comment>
<dbReference type="InterPro" id="IPR036249">
    <property type="entry name" value="Thioredoxin-like_sf"/>
</dbReference>
<evidence type="ECO:0000256" key="2">
    <source>
        <dbReference type="SAM" id="SignalP"/>
    </source>
</evidence>
<dbReference type="InterPro" id="IPR013766">
    <property type="entry name" value="Thioredoxin_domain"/>
</dbReference>
<gene>
    <name evidence="4" type="ORF">PRZ03_09955</name>
</gene>
<dbReference type="Gene3D" id="3.40.30.10">
    <property type="entry name" value="Glutaredoxin"/>
    <property type="match status" value="1"/>
</dbReference>
<feature type="coiled-coil region" evidence="1">
    <location>
        <begin position="44"/>
        <end position="71"/>
    </location>
</feature>
<keyword evidence="1" id="KW-0175">Coiled coil</keyword>
<proteinExistence type="predicted"/>
<dbReference type="Pfam" id="PF13899">
    <property type="entry name" value="Thioredoxin_7"/>
    <property type="match status" value="1"/>
</dbReference>